<feature type="domain" description="Peptidase S26" evidence="7">
    <location>
        <begin position="5"/>
        <end position="152"/>
    </location>
</feature>
<keyword evidence="6" id="KW-0645">Protease</keyword>
<evidence type="ECO:0000256" key="2">
    <source>
        <dbReference type="ARBA" id="ARBA00004401"/>
    </source>
</evidence>
<dbReference type="PROSITE" id="PS00761">
    <property type="entry name" value="SPASE_I_3"/>
    <property type="match status" value="1"/>
</dbReference>
<dbReference type="CDD" id="cd06530">
    <property type="entry name" value="S26_SPase_I"/>
    <property type="match status" value="1"/>
</dbReference>
<dbReference type="InterPro" id="IPR019758">
    <property type="entry name" value="Pept_S26A_signal_pept_1_CS"/>
</dbReference>
<evidence type="ECO:0000256" key="5">
    <source>
        <dbReference type="ARBA" id="ARBA00022801"/>
    </source>
</evidence>
<evidence type="ECO:0000256" key="4">
    <source>
        <dbReference type="ARBA" id="ARBA00013208"/>
    </source>
</evidence>
<dbReference type="EC" id="3.4.21.89" evidence="4 6"/>
<keyword evidence="5 6" id="KW-0378">Hydrolase</keyword>
<reference evidence="8 9" key="1">
    <citation type="submission" date="2021-06" db="EMBL/GenBank/DDBJ databases">
        <authorList>
            <person name="Sun Q."/>
            <person name="Li D."/>
        </authorList>
    </citation>
    <scope>NUCLEOTIDE SEQUENCE [LARGE SCALE GENOMIC DNA]</scope>
    <source>
        <strain evidence="8 9">MSJ-1</strain>
    </source>
</reference>
<comment type="catalytic activity">
    <reaction evidence="1 6">
        <text>Cleavage of hydrophobic, N-terminal signal or leader sequences from secreted and periplasmic proteins.</text>
        <dbReference type="EC" id="3.4.21.89"/>
    </reaction>
</comment>
<evidence type="ECO:0000256" key="3">
    <source>
        <dbReference type="ARBA" id="ARBA00009370"/>
    </source>
</evidence>
<dbReference type="PANTHER" id="PTHR43390:SF1">
    <property type="entry name" value="CHLOROPLAST PROCESSING PEPTIDASE"/>
    <property type="match status" value="1"/>
</dbReference>
<comment type="similarity">
    <text evidence="3 6">Belongs to the peptidase S26 family.</text>
</comment>
<proteinExistence type="inferred from homology"/>
<gene>
    <name evidence="8" type="primary">lepB</name>
    <name evidence="8" type="ORF">KQI68_03255</name>
</gene>
<dbReference type="Proteomes" id="UP000783742">
    <property type="component" value="Unassembled WGS sequence"/>
</dbReference>
<dbReference type="RefSeq" id="WP_216548694.1">
    <property type="nucleotide sequence ID" value="NZ_JAHLQO010000002.1"/>
</dbReference>
<dbReference type="GO" id="GO:0009003">
    <property type="term" value="F:signal peptidase activity"/>
    <property type="evidence" value="ECO:0007669"/>
    <property type="project" value="UniProtKB-EC"/>
</dbReference>
<dbReference type="InterPro" id="IPR019757">
    <property type="entry name" value="Pept_S26A_signal_pept_1_Lys-AS"/>
</dbReference>
<evidence type="ECO:0000313" key="9">
    <source>
        <dbReference type="Proteomes" id="UP000783742"/>
    </source>
</evidence>
<keyword evidence="6" id="KW-0472">Membrane</keyword>
<dbReference type="Pfam" id="PF10502">
    <property type="entry name" value="Peptidase_S26"/>
    <property type="match status" value="1"/>
</dbReference>
<dbReference type="NCBIfam" id="TIGR02227">
    <property type="entry name" value="sigpep_I_bact"/>
    <property type="match status" value="1"/>
</dbReference>
<dbReference type="InterPro" id="IPR000223">
    <property type="entry name" value="Pept_S26A_signal_pept_1"/>
</dbReference>
<name>A0ABS6FH52_9FIRM</name>
<comment type="caution">
    <text evidence="8">The sequence shown here is derived from an EMBL/GenBank/DDBJ whole genome shotgun (WGS) entry which is preliminary data.</text>
</comment>
<dbReference type="PROSITE" id="PS00760">
    <property type="entry name" value="SPASE_I_2"/>
    <property type="match status" value="1"/>
</dbReference>
<evidence type="ECO:0000259" key="7">
    <source>
        <dbReference type="Pfam" id="PF10502"/>
    </source>
</evidence>
<comment type="subcellular location">
    <subcellularLocation>
        <location evidence="2">Cell membrane</location>
        <topology evidence="2">Single-pass type II membrane protein</topology>
    </subcellularLocation>
    <subcellularLocation>
        <location evidence="6">Membrane</location>
        <topology evidence="6">Single-pass type II membrane protein</topology>
    </subcellularLocation>
</comment>
<dbReference type="InterPro" id="IPR019533">
    <property type="entry name" value="Peptidase_S26"/>
</dbReference>
<sequence>MKSLISYIKYILIAFAIALIVRNFVFNISIVNQTSMYPTLKPKDVLISNSFYRFSKNHNRGDIIVFKSSEDNKLLIKRIIGLPGETVEILDGDVLINGDLLEENYLEDPYTPSEIEKFEVGEDELFVMGDNRDGSFDSRNFGPIKNSSVRSKPIVRILPIKNAKFINKK</sequence>
<keyword evidence="6" id="KW-1133">Transmembrane helix</keyword>
<dbReference type="PANTHER" id="PTHR43390">
    <property type="entry name" value="SIGNAL PEPTIDASE I"/>
    <property type="match status" value="1"/>
</dbReference>
<evidence type="ECO:0000256" key="6">
    <source>
        <dbReference type="RuleBase" id="RU362042"/>
    </source>
</evidence>
<protein>
    <recommendedName>
        <fullName evidence="4 6">Signal peptidase I</fullName>
        <ecNumber evidence="4 6">3.4.21.89</ecNumber>
    </recommendedName>
</protein>
<dbReference type="EMBL" id="JAHLQO010000002">
    <property type="protein sequence ID" value="MBU5668852.1"/>
    <property type="molecule type" value="Genomic_DNA"/>
</dbReference>
<keyword evidence="6" id="KW-0812">Transmembrane</keyword>
<keyword evidence="9" id="KW-1185">Reference proteome</keyword>
<accession>A0ABS6FH52</accession>
<evidence type="ECO:0000256" key="1">
    <source>
        <dbReference type="ARBA" id="ARBA00000677"/>
    </source>
</evidence>
<feature type="transmembrane region" description="Helical" evidence="6">
    <location>
        <begin position="7"/>
        <end position="26"/>
    </location>
</feature>
<evidence type="ECO:0000313" key="8">
    <source>
        <dbReference type="EMBL" id="MBU5668852.1"/>
    </source>
</evidence>
<organism evidence="8 9">
    <name type="scientific">Peptoniphilus ovalis</name>
    <dbReference type="NCBI Taxonomy" id="2841503"/>
    <lineage>
        <taxon>Bacteria</taxon>
        <taxon>Bacillati</taxon>
        <taxon>Bacillota</taxon>
        <taxon>Tissierellia</taxon>
        <taxon>Tissierellales</taxon>
        <taxon>Peptoniphilaceae</taxon>
        <taxon>Peptoniphilus</taxon>
    </lineage>
</organism>